<sequence>MTLNFFAELPTDVLIHILAFLSATDLLNLRKVCKLLDSIARERSVWVNALRSASREHDVYGPAFSLAGMSNAELEGAATACARFSRRLRRAFATTDTPPRPVAPYSVATIVSPSDGEEFENLRFVPGGRFILSSHQHILRVWDAGTFKRTSTSTLLASYEFPSGGYLRSVRTRASPFSEEEALVLATSVVKERYFHIHMIRMKPTATGIELVPLCDDLVLPMTSLEPPTFLGSTSRHIAVATDTAVVLWNFVQDTWISWPQHRTDWEDALYFCDKHIITVHADNSALSFSLMPTLKPRIEHVAPELTELPVTGRFDLRRDLNEEGLPNPERLHMCVCGMTLVFHGRESAPLYFDVVSELDANILISHYVIETGEGAEPKMSKLGESAMDAAFRTSHTLHLEWLGCTIASGEGKPCIQSYVVDGSCLHVCLADLDLQAGRDGKPEYKCIMGTLETPGLVLNELNVDVCSFTGRVCARVLGDREGEYELTVMDYIGLEKT</sequence>
<dbReference type="Proteomes" id="UP000613580">
    <property type="component" value="Unassembled WGS sequence"/>
</dbReference>
<accession>A0A8H6WIG5</accession>
<evidence type="ECO:0000259" key="1">
    <source>
        <dbReference type="PROSITE" id="PS50181"/>
    </source>
</evidence>
<dbReference type="EMBL" id="JACAZE010000003">
    <property type="protein sequence ID" value="KAF7318827.1"/>
    <property type="molecule type" value="Genomic_DNA"/>
</dbReference>
<dbReference type="InterPro" id="IPR001810">
    <property type="entry name" value="F-box_dom"/>
</dbReference>
<organism evidence="2 3">
    <name type="scientific">Mycena chlorophos</name>
    <name type="common">Agaric fungus</name>
    <name type="synonym">Agaricus chlorophos</name>
    <dbReference type="NCBI Taxonomy" id="658473"/>
    <lineage>
        <taxon>Eukaryota</taxon>
        <taxon>Fungi</taxon>
        <taxon>Dikarya</taxon>
        <taxon>Basidiomycota</taxon>
        <taxon>Agaricomycotina</taxon>
        <taxon>Agaricomycetes</taxon>
        <taxon>Agaricomycetidae</taxon>
        <taxon>Agaricales</taxon>
        <taxon>Marasmiineae</taxon>
        <taxon>Mycenaceae</taxon>
        <taxon>Mycena</taxon>
    </lineage>
</organism>
<dbReference type="Gene3D" id="1.20.1280.50">
    <property type="match status" value="1"/>
</dbReference>
<comment type="caution">
    <text evidence="2">The sequence shown here is derived from an EMBL/GenBank/DDBJ whole genome shotgun (WGS) entry which is preliminary data.</text>
</comment>
<proteinExistence type="predicted"/>
<feature type="domain" description="F-box" evidence="1">
    <location>
        <begin position="3"/>
        <end position="49"/>
    </location>
</feature>
<protein>
    <submittedName>
        <fullName evidence="2">F-box domain-containing protein</fullName>
    </submittedName>
</protein>
<dbReference type="SUPFAM" id="SSF81383">
    <property type="entry name" value="F-box domain"/>
    <property type="match status" value="1"/>
</dbReference>
<dbReference type="SMART" id="SM00256">
    <property type="entry name" value="FBOX"/>
    <property type="match status" value="1"/>
</dbReference>
<gene>
    <name evidence="2" type="ORF">HMN09_00218000</name>
</gene>
<dbReference type="PROSITE" id="PS50181">
    <property type="entry name" value="FBOX"/>
    <property type="match status" value="1"/>
</dbReference>
<evidence type="ECO:0000313" key="3">
    <source>
        <dbReference type="Proteomes" id="UP000613580"/>
    </source>
</evidence>
<dbReference type="OrthoDB" id="2688364at2759"/>
<dbReference type="InterPro" id="IPR036047">
    <property type="entry name" value="F-box-like_dom_sf"/>
</dbReference>
<dbReference type="AlphaFoldDB" id="A0A8H6WIG5"/>
<name>A0A8H6WIG5_MYCCL</name>
<evidence type="ECO:0000313" key="2">
    <source>
        <dbReference type="EMBL" id="KAF7318827.1"/>
    </source>
</evidence>
<keyword evidence="3" id="KW-1185">Reference proteome</keyword>
<reference evidence="2" key="1">
    <citation type="submission" date="2020-05" db="EMBL/GenBank/DDBJ databases">
        <title>Mycena genomes resolve the evolution of fungal bioluminescence.</title>
        <authorList>
            <person name="Tsai I.J."/>
        </authorList>
    </citation>
    <scope>NUCLEOTIDE SEQUENCE</scope>
    <source>
        <strain evidence="2">110903Hualien_Pintung</strain>
    </source>
</reference>
<dbReference type="Pfam" id="PF12937">
    <property type="entry name" value="F-box-like"/>
    <property type="match status" value="1"/>
</dbReference>